<reference evidence="1" key="1">
    <citation type="submission" date="2021-01" db="EMBL/GenBank/DDBJ databases">
        <authorList>
            <consortium name="Genoscope - CEA"/>
            <person name="William W."/>
        </authorList>
    </citation>
    <scope>NUCLEOTIDE SEQUENCE</scope>
</reference>
<dbReference type="OMA" id="KGHISEC"/>
<keyword evidence="2" id="KW-1185">Reference proteome</keyword>
<protein>
    <submittedName>
        <fullName evidence="1">Uncharacterized protein</fullName>
    </submittedName>
</protein>
<gene>
    <name evidence="1" type="ORF">PPRIM_AZ9-3.1.T0870198</name>
</gene>
<dbReference type="EMBL" id="CAJJDM010000090">
    <property type="protein sequence ID" value="CAD8091233.1"/>
    <property type="molecule type" value="Genomic_DNA"/>
</dbReference>
<accession>A0A8S1NNV2</accession>
<dbReference type="Proteomes" id="UP000688137">
    <property type="component" value="Unassembled WGS sequence"/>
</dbReference>
<evidence type="ECO:0000313" key="1">
    <source>
        <dbReference type="EMBL" id="CAD8091233.1"/>
    </source>
</evidence>
<dbReference type="AlphaFoldDB" id="A0A8S1NNV2"/>
<sequence length="181" mass="21822">MKQNSYFQQSQDFKCRDHPENLALFWCRSKDCNENRIFCLNCQKQNKHIQHYNEDVLSIHELTQFLINQSRLPKNLIEECQLQQQSTIKSFDKLISGLSYKFCGIEDKLNQFNHYQTQQALDSLIKFDEFKNHMKNNILGRLNKFQKILDDLFIKLELHLIQYQITDEQIEFNKQEQQKAI</sequence>
<name>A0A8S1NNV2_PARPR</name>
<organism evidence="1 2">
    <name type="scientific">Paramecium primaurelia</name>
    <dbReference type="NCBI Taxonomy" id="5886"/>
    <lineage>
        <taxon>Eukaryota</taxon>
        <taxon>Sar</taxon>
        <taxon>Alveolata</taxon>
        <taxon>Ciliophora</taxon>
        <taxon>Intramacronucleata</taxon>
        <taxon>Oligohymenophorea</taxon>
        <taxon>Peniculida</taxon>
        <taxon>Parameciidae</taxon>
        <taxon>Paramecium</taxon>
    </lineage>
</organism>
<comment type="caution">
    <text evidence="1">The sequence shown here is derived from an EMBL/GenBank/DDBJ whole genome shotgun (WGS) entry which is preliminary data.</text>
</comment>
<proteinExistence type="predicted"/>
<evidence type="ECO:0000313" key="2">
    <source>
        <dbReference type="Proteomes" id="UP000688137"/>
    </source>
</evidence>